<feature type="domain" description="Immunoglobulin" evidence="3">
    <location>
        <begin position="659"/>
        <end position="724"/>
    </location>
</feature>
<dbReference type="InterPro" id="IPR047589">
    <property type="entry name" value="DUF11_rpt"/>
</dbReference>
<dbReference type="Pfam" id="PF13585">
    <property type="entry name" value="CHU_C"/>
    <property type="match status" value="1"/>
</dbReference>
<dbReference type="NCBIfam" id="TIGR04131">
    <property type="entry name" value="Bac_Flav_CTERM"/>
    <property type="match status" value="1"/>
</dbReference>
<feature type="domain" description="Immunoglobulin" evidence="3">
    <location>
        <begin position="384"/>
        <end position="462"/>
    </location>
</feature>
<dbReference type="Pfam" id="PF01345">
    <property type="entry name" value="DUF11"/>
    <property type="match status" value="1"/>
</dbReference>
<name>A0A4S4A447_9FLAO</name>
<evidence type="ECO:0000256" key="1">
    <source>
        <dbReference type="SAM" id="SignalP"/>
    </source>
</evidence>
<evidence type="ECO:0000259" key="3">
    <source>
        <dbReference type="SMART" id="SM00409"/>
    </source>
</evidence>
<dbReference type="InterPro" id="IPR044023">
    <property type="entry name" value="Ig_7"/>
</dbReference>
<dbReference type="InterPro" id="IPR026341">
    <property type="entry name" value="T9SS_type_B"/>
</dbReference>
<feature type="chain" id="PRO_5020951546" evidence="1">
    <location>
        <begin position="32"/>
        <end position="2600"/>
    </location>
</feature>
<dbReference type="RefSeq" id="WP_136401745.1">
    <property type="nucleotide sequence ID" value="NZ_SSNZ01000001.1"/>
</dbReference>
<keyword evidence="5" id="KW-1185">Reference proteome</keyword>
<feature type="domain" description="PKD/Chitinase" evidence="2">
    <location>
        <begin position="646"/>
        <end position="728"/>
    </location>
</feature>
<gene>
    <name evidence="4" type="ORF">E6C50_03195</name>
</gene>
<dbReference type="InterPro" id="IPR022409">
    <property type="entry name" value="PKD/Chitinase_dom"/>
</dbReference>
<evidence type="ECO:0000259" key="2">
    <source>
        <dbReference type="SMART" id="SM00089"/>
    </source>
</evidence>
<accession>A0A4S4A447</accession>
<dbReference type="Pfam" id="PF19081">
    <property type="entry name" value="Ig_7"/>
    <property type="match status" value="7"/>
</dbReference>
<dbReference type="NCBIfam" id="TIGR01451">
    <property type="entry name" value="B_ant_repeat"/>
    <property type="match status" value="1"/>
</dbReference>
<sequence length="2600" mass="271597">MNWNFTLKKCFKRLHLLFLAFFFFVHVDSHAQVSYVYANQLLGNNSHVAAPGNAVSVSTTDYATLESYGGIAINLGSYTGRIELGFPTTVPAGTTSYVRIQTDATLLNTLLGGGLGGALANLTGTLALGNHYFEVRAKETGNATPVFTASSINGFANENARLVYDVNGNYYIAITPSVAYNSIEIEDLTNTLLLGTLNTLRVYSAFHFSGSDVCNPPFATSYDGTGGTVDILGVGGAGVTNPNFAIDNSNTTFSQVSQGVLTVAGTISQTIYFSTPSAATDQFHLVLQLDDPSLLNLGVSDGIKIEALRGTSVVYSTGLGSLLNLDLLGLLSSGAKTDVAFSPGQSFDRVKVTISSLVQLNATKTVKIFDVYRSPAKPTVTAGNQAITACSGQTVNLTASTASTNELVWFNSLMGTTPLAVTAYNVPYVLNNVTASATYYVATRQIGCTGLSERVPIQLTVHTLPTAANVTINATVNASCTGVAVLAPTTGLTGGVFKYYTDQLKTQEITTGFSGHAGITYIKDATTGALTISGLNASNTPRNYYISIEVAGLCENAVNTLAAVAVGLGSETPLTVLASISGCGFVNLRDAITNFDTSGATTYTFYDSSNNPITAAVAGDITSSGTYYIEAFNPANACASARKPVVVTVNPLPTLQVNPATYTVNLGDSVTLQATSNATVTWYNQSGTALPSNVAGPFTTAGYYTFTAVANNGLCSVNLSVTVNVIDPANCPVFLDRVYADTQTSGSILTGGVMNGALAIDHNPQTFSTITTGLGLLGIGTTWQNIQWNTTIPAGTPVTVKVGSEFSGLALLGAVSVIGTKRDGLGNPIDIGTLQQLSGTVLNLLPGENNFEYTFVPSNTTGPKAYDGIRIQIGSVLSVAQSARIYEAYYHKVANPVVCIPGDVEDVFYGNIDLGIGALTSTVGVTNPWNAVDNNDATFATMTTGVGVLAASELTVKFRSPSQSSDVVKVRLSRPGTILNLGLIAGFSIQRYMGNNPVGPLLDGNGTLLTLQLLNGGTEAVLVTNAQSPTFDRVRIRFGGVASVLNALQIHSVTREAAIDVVDSGGDRIIEVCYGDEVKIAPIDCTTFNWYDAPTGGNLVTSGTSYTIPYSLTVGSHNFYLQPVRSGCEVMERTQITITVRATSPQASLTGIQINSGTNTILCSPTGAVTLTAQLNSTPAVTNPIYYWYSFDGTNQTLIAGQSTATLFLTGLIPGTYTYYVGVSSDQFCATLPAERRSVTFTILPASTAADITVSDVQHCLVNPAPITIQPTSTLTNPVFTWYFTNDSTQPITNGTVSGVTYSIAANGTLTVTGLTTANSPYTYYVAVTSNTTCQNLPGTLQDVVIQINDTATPTTNNMTQNFCKSTNPTIASIQVNEAGVIWYNAPTGGTVVASTTPLTTGTYYGVLVNATTNCESSIRLAVAVQVNDAPTPTTNNATQNFCQSTNPTVASIQVNQTGVIWYNAPTGGTVVASTTPLTTGTYYGVLVDPTSGCESSIRLAVAVQVNDAPTPTTNNATQNFCQTANPTVASIQVNQTGVIWYNAVTGGTVVAPTTPLTTGTYYGVLVDPTSGCESSIRLAVAVQVNDAPTPTTNNATQNFCQSTNPTIASIQVNQTGVIWYNAPTGGTVVAPTTPLTTGTYYGVLVDPTSGCESSIRLAVAVQVNDAPTPTTNNATQNFCQTANPTVASIQVNQTGVIWYNAPTGGTVVAPTTPLTTGTYYGVLVDPTSGCESSIRLAVAVQVNDAPTPTTNNATQNFCQTANPTVASIQVNQTGVIWYNAPTGGTVVASNTPLTAGTYYGVLVDPTSGCESSIRLAVAVQVNDAPTPTTNNATQNFCQSTNPTVASIQVNETGVIWYNAPTGGTVVASTTPLVTGTYYGVLVDPTSGCESSIRLAVAVQVNDAPTPTTNNVTQNFCQSTNPTVASIQVNPTGVIWYNAPTGGTIVASTTPLVTGTYYGVLVDPTSGCESSIRLAVAVQVNDAPTPTTNNATQNFCQSTNPTIASIQVNETGVIWYDAPTGGNIIAATTPLLTGMYYGVLTDPTSGCQSAIRLLVTVEVNDALTPTTNDTTQGFCQTANPTVASIQVNETGVIWYDAPTGGTIVASTTPLVSGTTYYGSLVDPISGCQSSIRLAVSVQVNDGPTPTTNNASQAFCKSTNPTVASIQVNETGVIWYNAPTGGTAVASSTPLTTGTYYAALVDPSSGCESSVRLAVAVQVNDAPTPTTNDATQDFCQTANPTVASIQVNETGVIWYNAPTGGTVVASNTPLTAGTYYGVLVDPVTGCESSIRLAVAVQFFNGTQATITGGSPNACIQDQVTYTTNTGMSNYVWVVSSGGQIVNGGTTTDNTITVLWNQIGANTVSVSYNDANGCSTSNSAAMNLNVTNCSDITITKSVDNPTPFIDDNVVFTITVTNTGQAQFQNIIVNEAIPNGYAFVSMVVSHGTYNNNTGIWTIPTLNANQVATLQLTVKVLFSGDYLNTATITSSDPVDVDVNNNTASASVEPKCLVVYNEFTPNNDGANDVFTIKCAEHFPNNSLEIFNRYGNLVYKTRYYQNDWKGISNVNGTFDGSVLPTGTYYYVFDTGDNTGTVKTGWVYIMR</sequence>
<dbReference type="InterPro" id="IPR001434">
    <property type="entry name" value="OmcB-like_DUF11"/>
</dbReference>
<dbReference type="SMART" id="SM00089">
    <property type="entry name" value="PKD"/>
    <property type="match status" value="1"/>
</dbReference>
<dbReference type="Gene3D" id="2.60.40.1170">
    <property type="entry name" value="Mu homology domain, subdomain B"/>
    <property type="match status" value="1"/>
</dbReference>
<proteinExistence type="predicted"/>
<feature type="signal peptide" evidence="1">
    <location>
        <begin position="1"/>
        <end position="31"/>
    </location>
</feature>
<evidence type="ECO:0000313" key="4">
    <source>
        <dbReference type="EMBL" id="THF53222.1"/>
    </source>
</evidence>
<reference evidence="4 5" key="1">
    <citation type="submission" date="2019-04" db="EMBL/GenBank/DDBJ databases">
        <title>Flavobacterium sp. nov. isolated from construction timber.</title>
        <authorList>
            <person name="Lin S.-Y."/>
            <person name="Chang C.-T."/>
            <person name="Young C.-C."/>
        </authorList>
    </citation>
    <scope>NUCLEOTIDE SEQUENCE [LARGE SCALE GENOMIC DNA]</scope>
    <source>
        <strain evidence="4 5">CC-CTC003</strain>
    </source>
</reference>
<dbReference type="Proteomes" id="UP000307507">
    <property type="component" value="Unassembled WGS sequence"/>
</dbReference>
<evidence type="ECO:0000313" key="5">
    <source>
        <dbReference type="Proteomes" id="UP000307507"/>
    </source>
</evidence>
<dbReference type="EMBL" id="SSNZ01000001">
    <property type="protein sequence ID" value="THF53222.1"/>
    <property type="molecule type" value="Genomic_DNA"/>
</dbReference>
<dbReference type="SMART" id="SM00409">
    <property type="entry name" value="IG"/>
    <property type="match status" value="2"/>
</dbReference>
<protein>
    <submittedName>
        <fullName evidence="4">T9SS type B sorting domain-containing protein</fullName>
    </submittedName>
</protein>
<dbReference type="OrthoDB" id="1236981at2"/>
<keyword evidence="1" id="KW-0732">Signal</keyword>
<dbReference type="InterPro" id="IPR003599">
    <property type="entry name" value="Ig_sub"/>
</dbReference>
<comment type="caution">
    <text evidence="4">The sequence shown here is derived from an EMBL/GenBank/DDBJ whole genome shotgun (WGS) entry which is preliminary data.</text>
</comment>
<organism evidence="4 5">
    <name type="scientific">Flavobacterium supellecticarium</name>
    <dbReference type="NCBI Taxonomy" id="2565924"/>
    <lineage>
        <taxon>Bacteria</taxon>
        <taxon>Pseudomonadati</taxon>
        <taxon>Bacteroidota</taxon>
        <taxon>Flavobacteriia</taxon>
        <taxon>Flavobacteriales</taxon>
        <taxon>Flavobacteriaceae</taxon>
        <taxon>Flavobacterium</taxon>
    </lineage>
</organism>